<feature type="compositionally biased region" description="Basic and acidic residues" evidence="1">
    <location>
        <begin position="77"/>
        <end position="87"/>
    </location>
</feature>
<sequence length="156" mass="16986">MEPTNKEVWDDSDLRRSYELALEEYNKYHSLQAAGAGKKSPTEVTEDNTELADVSVTNSPEKAEEGEIEDGEVGDFSESRGTEKSQNAEKVTSSPTNLPGGNPEPGSVGALPTPPPPLPLQGLSYDEAYRNLLMSWYYAGYYAGYVQGIQTTNSSK</sequence>
<dbReference type="Pfam" id="PF20635">
    <property type="entry name" value="SMN_YG-box"/>
    <property type="match status" value="1"/>
</dbReference>
<name>B6K5C4_SCHJY</name>
<dbReference type="Proteomes" id="UP000001744">
    <property type="component" value="Unassembled WGS sequence"/>
</dbReference>
<proteinExistence type="predicted"/>
<organism evidence="2 4">
    <name type="scientific">Schizosaccharomyces japonicus (strain yFS275 / FY16936)</name>
    <name type="common">Fission yeast</name>
    <dbReference type="NCBI Taxonomy" id="402676"/>
    <lineage>
        <taxon>Eukaryota</taxon>
        <taxon>Fungi</taxon>
        <taxon>Dikarya</taxon>
        <taxon>Ascomycota</taxon>
        <taxon>Taphrinomycotina</taxon>
        <taxon>Schizosaccharomycetes</taxon>
        <taxon>Schizosaccharomycetales</taxon>
        <taxon>Schizosaccharomycetaceae</taxon>
        <taxon>Schizosaccharomyces</taxon>
    </lineage>
</organism>
<reference evidence="2 4" key="1">
    <citation type="journal article" date="2011" name="Science">
        <title>Comparative functional genomics of the fission yeasts.</title>
        <authorList>
            <person name="Rhind N."/>
            <person name="Chen Z."/>
            <person name="Yassour M."/>
            <person name="Thompson D.A."/>
            <person name="Haas B.J."/>
            <person name="Habib N."/>
            <person name="Wapinski I."/>
            <person name="Roy S."/>
            <person name="Lin M.F."/>
            <person name="Heiman D.I."/>
            <person name="Young S.K."/>
            <person name="Furuya K."/>
            <person name="Guo Y."/>
            <person name="Pidoux A."/>
            <person name="Chen H.M."/>
            <person name="Robbertse B."/>
            <person name="Goldberg J.M."/>
            <person name="Aoki K."/>
            <person name="Bayne E.H."/>
            <person name="Berlin A.M."/>
            <person name="Desjardins C.A."/>
            <person name="Dobbs E."/>
            <person name="Dukaj L."/>
            <person name="Fan L."/>
            <person name="FitzGerald M.G."/>
            <person name="French C."/>
            <person name="Gujja S."/>
            <person name="Hansen K."/>
            <person name="Keifenheim D."/>
            <person name="Levin J.Z."/>
            <person name="Mosher R.A."/>
            <person name="Mueller C.A."/>
            <person name="Pfiffner J."/>
            <person name="Priest M."/>
            <person name="Russ C."/>
            <person name="Smialowska A."/>
            <person name="Swoboda P."/>
            <person name="Sykes S.M."/>
            <person name="Vaughn M."/>
            <person name="Vengrova S."/>
            <person name="Yoder R."/>
            <person name="Zeng Q."/>
            <person name="Allshire R."/>
            <person name="Baulcombe D."/>
            <person name="Birren B.W."/>
            <person name="Brown W."/>
            <person name="Ekwall K."/>
            <person name="Kellis M."/>
            <person name="Leatherwood J."/>
            <person name="Levin H."/>
            <person name="Margalit H."/>
            <person name="Martienssen R."/>
            <person name="Nieduszynski C.A."/>
            <person name="Spatafora J.W."/>
            <person name="Friedman N."/>
            <person name="Dalgaard J.Z."/>
            <person name="Baumann P."/>
            <person name="Niki H."/>
            <person name="Regev A."/>
            <person name="Nusbaum C."/>
        </authorList>
    </citation>
    <scope>NUCLEOTIDE SEQUENCE [LARGE SCALE GENOMIC DNA]</scope>
    <source>
        <strain evidence="4">yFS275 / FY16936</strain>
    </source>
</reference>
<evidence type="ECO:0000313" key="2">
    <source>
        <dbReference type="EMBL" id="EEB08728.1"/>
    </source>
</evidence>
<feature type="compositionally biased region" description="Polar residues" evidence="1">
    <location>
        <begin position="88"/>
        <end position="99"/>
    </location>
</feature>
<keyword evidence="4" id="KW-1185">Reference proteome</keyword>
<evidence type="ECO:0000256" key="1">
    <source>
        <dbReference type="SAM" id="MobiDB-lite"/>
    </source>
</evidence>
<evidence type="ECO:0000313" key="4">
    <source>
        <dbReference type="Proteomes" id="UP000001744"/>
    </source>
</evidence>
<dbReference type="JaponicusDB" id="SJAG_03894">
    <property type="gene designation" value="smn1"/>
</dbReference>
<dbReference type="InterPro" id="IPR040424">
    <property type="entry name" value="Smn1"/>
</dbReference>
<dbReference type="STRING" id="402676.B6K5C4"/>
<dbReference type="eggNOG" id="KOG4327">
    <property type="taxonomic scope" value="Eukaryota"/>
</dbReference>
<dbReference type="CDD" id="cd22851">
    <property type="entry name" value="SMN_N"/>
    <property type="match status" value="1"/>
</dbReference>
<dbReference type="RefSeq" id="XP_002175021.1">
    <property type="nucleotide sequence ID" value="XM_002174985.2"/>
</dbReference>
<protein>
    <submittedName>
        <fullName evidence="2">SMN family protein Smn1</fullName>
    </submittedName>
</protein>
<evidence type="ECO:0000313" key="3">
    <source>
        <dbReference type="JaponicusDB" id="SJAG_03894"/>
    </source>
</evidence>
<dbReference type="AlphaFoldDB" id="B6K5C4"/>
<dbReference type="EMBL" id="KE651167">
    <property type="protein sequence ID" value="EEB08728.1"/>
    <property type="molecule type" value="Genomic_DNA"/>
</dbReference>
<accession>B6K5C4</accession>
<feature type="compositionally biased region" description="Acidic residues" evidence="1">
    <location>
        <begin position="64"/>
        <end position="75"/>
    </location>
</feature>
<dbReference type="GeneID" id="7050531"/>
<gene>
    <name evidence="3" type="primary">smn1</name>
    <name evidence="2" type="ORF">SJAG_03894</name>
</gene>
<dbReference type="OrthoDB" id="197400at2759"/>
<dbReference type="PANTHER" id="PTHR39267:SF1">
    <property type="entry name" value="SURVIVAL MOTOR NEURON PROTEIN"/>
    <property type="match status" value="1"/>
</dbReference>
<feature type="region of interest" description="Disordered" evidence="1">
    <location>
        <begin position="30"/>
        <end position="123"/>
    </location>
</feature>
<dbReference type="VEuPathDB" id="FungiDB:SJAG_03894"/>
<dbReference type="PANTHER" id="PTHR39267">
    <property type="entry name" value="SURVIVAL MOTOR NEURON-LIKE PROTEIN 1"/>
    <property type="match status" value="1"/>
</dbReference>
<dbReference type="OMA" id="MMSWYFA"/>
<dbReference type="HOGENOM" id="CLU_093937_1_0_1"/>